<evidence type="ECO:0000256" key="4">
    <source>
        <dbReference type="ARBA" id="ARBA00022692"/>
    </source>
</evidence>
<comment type="subcellular location">
    <subcellularLocation>
        <location evidence="1">Cell membrane</location>
        <topology evidence="1">Multi-pass membrane protein</topology>
    </subcellularLocation>
</comment>
<dbReference type="InterPro" id="IPR004117">
    <property type="entry name" value="7tm6_olfct_rcpt"/>
</dbReference>
<evidence type="ECO:0000256" key="9">
    <source>
        <dbReference type="ARBA" id="ARBA00023224"/>
    </source>
</evidence>
<accession>A0A7G8Z9A3</accession>
<proteinExistence type="evidence at transcript level"/>
<feature type="transmembrane region" description="Helical" evidence="10">
    <location>
        <begin position="129"/>
        <end position="147"/>
    </location>
</feature>
<evidence type="ECO:0000256" key="8">
    <source>
        <dbReference type="ARBA" id="ARBA00023170"/>
    </source>
</evidence>
<organism evidence="11">
    <name type="scientific">Aulacocentrum confusum</name>
    <dbReference type="NCBI Taxonomy" id="2767324"/>
    <lineage>
        <taxon>Eukaryota</taxon>
        <taxon>Metazoa</taxon>
        <taxon>Ecdysozoa</taxon>
        <taxon>Arthropoda</taxon>
        <taxon>Hexapoda</taxon>
        <taxon>Insecta</taxon>
        <taxon>Pterygota</taxon>
        <taxon>Neoptera</taxon>
        <taxon>Endopterygota</taxon>
        <taxon>Hymenoptera</taxon>
        <taxon>Apocrita</taxon>
        <taxon>Ichneumonoidea</taxon>
        <taxon>Braconidae</taxon>
        <taxon>Macrocentrinae</taxon>
        <taxon>Aulacocentrum</taxon>
    </lineage>
</organism>
<dbReference type="GO" id="GO:0005549">
    <property type="term" value="F:odorant binding"/>
    <property type="evidence" value="ECO:0007669"/>
    <property type="project" value="InterPro"/>
</dbReference>
<dbReference type="EMBL" id="MT671024">
    <property type="protein sequence ID" value="QNL15028.1"/>
    <property type="molecule type" value="mRNA"/>
</dbReference>
<evidence type="ECO:0000313" key="11">
    <source>
        <dbReference type="EMBL" id="QNL15028.1"/>
    </source>
</evidence>
<evidence type="ECO:0000256" key="3">
    <source>
        <dbReference type="ARBA" id="ARBA00022606"/>
    </source>
</evidence>
<reference evidence="11" key="1">
    <citation type="submission" date="2020-06" db="EMBL/GenBank/DDBJ databases">
        <authorList>
            <person name="Sheng S."/>
        </authorList>
    </citation>
    <scope>NUCLEOTIDE SEQUENCE</scope>
    <source>
        <tissue evidence="11">Antenna</tissue>
    </source>
</reference>
<dbReference type="PANTHER" id="PTHR21137">
    <property type="entry name" value="ODORANT RECEPTOR"/>
    <property type="match status" value="1"/>
</dbReference>
<keyword evidence="9" id="KW-0807">Transducer</keyword>
<dbReference type="AlphaFoldDB" id="A0A7G8Z9A3"/>
<dbReference type="PANTHER" id="PTHR21137:SF35">
    <property type="entry name" value="ODORANT RECEPTOR 19A-RELATED"/>
    <property type="match status" value="1"/>
</dbReference>
<evidence type="ECO:0000256" key="7">
    <source>
        <dbReference type="ARBA" id="ARBA00023136"/>
    </source>
</evidence>
<feature type="transmembrane region" description="Helical" evidence="10">
    <location>
        <begin position="38"/>
        <end position="58"/>
    </location>
</feature>
<feature type="transmembrane region" description="Helical" evidence="10">
    <location>
        <begin position="190"/>
        <end position="217"/>
    </location>
</feature>
<evidence type="ECO:0000256" key="6">
    <source>
        <dbReference type="ARBA" id="ARBA00022989"/>
    </source>
</evidence>
<feature type="transmembrane region" description="Helical" evidence="10">
    <location>
        <begin position="70"/>
        <end position="90"/>
    </location>
</feature>
<keyword evidence="7 10" id="KW-0472">Membrane</keyword>
<dbReference type="GO" id="GO:0007165">
    <property type="term" value="P:signal transduction"/>
    <property type="evidence" value="ECO:0007669"/>
    <property type="project" value="UniProtKB-KW"/>
</dbReference>
<keyword evidence="6 10" id="KW-1133">Transmembrane helix</keyword>
<keyword evidence="4 10" id="KW-0812">Transmembrane</keyword>
<name>A0A7G8Z9A3_9HYME</name>
<evidence type="ECO:0000256" key="1">
    <source>
        <dbReference type="ARBA" id="ARBA00004651"/>
    </source>
</evidence>
<dbReference type="GO" id="GO:0005886">
    <property type="term" value="C:plasma membrane"/>
    <property type="evidence" value="ECO:0007669"/>
    <property type="project" value="UniProtKB-SubCell"/>
</dbReference>
<keyword evidence="8 11" id="KW-0675">Receptor</keyword>
<protein>
    <submittedName>
        <fullName evidence="11">Olfactory receptor 84</fullName>
    </submittedName>
</protein>
<evidence type="ECO:0000256" key="2">
    <source>
        <dbReference type="ARBA" id="ARBA00022475"/>
    </source>
</evidence>
<sequence>MNYSDSHEACQLARLFLRVLALLPWNFKSTILNRFCMINYRIIHIIILLWLILANTTHMVLRESNKNKKILLIGPISYAAMSFFKFCALYRRGKIIGQCMDHINDDWIRIKNKKYKELMRINMQWGKRATMACALLMYAGAISYNLIMPASVHIITNRDNDSTRMPIFPGYDFAFNCQNSPVYEIVFVTYFYVAFIGYTVTICSNHLAILSVSHIYGQLEILEEYMKNITNAVSLKNKKILHQKIVIIVNHHCRITE</sequence>
<gene>
    <name evidence="11" type="primary">OR84</name>
</gene>
<dbReference type="GO" id="GO:0004984">
    <property type="term" value="F:olfactory receptor activity"/>
    <property type="evidence" value="ECO:0007669"/>
    <property type="project" value="InterPro"/>
</dbReference>
<keyword evidence="5" id="KW-0552">Olfaction</keyword>
<keyword evidence="3" id="KW-0716">Sensory transduction</keyword>
<evidence type="ECO:0000256" key="5">
    <source>
        <dbReference type="ARBA" id="ARBA00022725"/>
    </source>
</evidence>
<keyword evidence="2" id="KW-1003">Cell membrane</keyword>
<evidence type="ECO:0000256" key="10">
    <source>
        <dbReference type="SAM" id="Phobius"/>
    </source>
</evidence>